<evidence type="ECO:0000313" key="1">
    <source>
        <dbReference type="EMBL" id="OLF04812.1"/>
    </source>
</evidence>
<dbReference type="EMBL" id="MSIF01000037">
    <property type="protein sequence ID" value="OLF04812.1"/>
    <property type="molecule type" value="Genomic_DNA"/>
</dbReference>
<proteinExistence type="predicted"/>
<keyword evidence="2" id="KW-1185">Reference proteome</keyword>
<name>A0A7Z0WDF9_9PSEU</name>
<dbReference type="Proteomes" id="UP000185696">
    <property type="component" value="Unassembled WGS sequence"/>
</dbReference>
<sequence>MHIRAPRTLINPETATTSTLYFTHRRPTRRTDDLSHGWGSHSQWATAFPRFYQDDQGLHFNHDGEHDLTTESTDPATEQRRELLLYRCFVRDLPADEGDRFPYSDRLTLAAPLSPSSRP</sequence>
<organism evidence="1 2">
    <name type="scientific">Actinophytocola xinjiangensis</name>
    <dbReference type="NCBI Taxonomy" id="485602"/>
    <lineage>
        <taxon>Bacteria</taxon>
        <taxon>Bacillati</taxon>
        <taxon>Actinomycetota</taxon>
        <taxon>Actinomycetes</taxon>
        <taxon>Pseudonocardiales</taxon>
        <taxon>Pseudonocardiaceae</taxon>
    </lineage>
</organism>
<accession>A0A7Z0WDF9</accession>
<dbReference type="AlphaFoldDB" id="A0A7Z0WDF9"/>
<gene>
    <name evidence="1" type="ORF">BLA60_38850</name>
</gene>
<reference evidence="1 2" key="1">
    <citation type="submission" date="2016-12" db="EMBL/GenBank/DDBJ databases">
        <title>The draft genome sequence of Actinophytocola xinjiangensis.</title>
        <authorList>
            <person name="Wang W."/>
            <person name="Yuan L."/>
        </authorList>
    </citation>
    <scope>NUCLEOTIDE SEQUENCE [LARGE SCALE GENOMIC DNA]</scope>
    <source>
        <strain evidence="1 2">CGMCC 4.4663</strain>
    </source>
</reference>
<comment type="caution">
    <text evidence="1">The sequence shown here is derived from an EMBL/GenBank/DDBJ whole genome shotgun (WGS) entry which is preliminary data.</text>
</comment>
<evidence type="ECO:0000313" key="2">
    <source>
        <dbReference type="Proteomes" id="UP000185696"/>
    </source>
</evidence>
<protein>
    <submittedName>
        <fullName evidence="1">Uncharacterized protein</fullName>
    </submittedName>
</protein>